<evidence type="ECO:0008006" key="3">
    <source>
        <dbReference type="Google" id="ProtNLM"/>
    </source>
</evidence>
<dbReference type="eggNOG" id="COG4191">
    <property type="taxonomic scope" value="Bacteria"/>
</dbReference>
<organism evidence="1 2">
    <name type="scientific">Haliscomenobacter hydrossis (strain ATCC 27775 / DSM 1100 / LMG 10767 / O)</name>
    <dbReference type="NCBI Taxonomy" id="760192"/>
    <lineage>
        <taxon>Bacteria</taxon>
        <taxon>Pseudomonadati</taxon>
        <taxon>Bacteroidota</taxon>
        <taxon>Saprospiria</taxon>
        <taxon>Saprospirales</taxon>
        <taxon>Haliscomenobacteraceae</taxon>
        <taxon>Haliscomenobacter</taxon>
    </lineage>
</organism>
<dbReference type="STRING" id="760192.Halhy_5394"/>
<dbReference type="RefSeq" id="WP_013767753.1">
    <property type="nucleotide sequence ID" value="NC_015510.1"/>
</dbReference>
<keyword evidence="2" id="KW-1185">Reference proteome</keyword>
<dbReference type="AlphaFoldDB" id="F4KQ15"/>
<reference key="2">
    <citation type="submission" date="2011-04" db="EMBL/GenBank/DDBJ databases">
        <title>Complete sequence of chromosome of Haliscomenobacter hydrossis DSM 1100.</title>
        <authorList>
            <consortium name="US DOE Joint Genome Institute (JGI-PGF)"/>
            <person name="Lucas S."/>
            <person name="Han J."/>
            <person name="Lapidus A."/>
            <person name="Bruce D."/>
            <person name="Goodwin L."/>
            <person name="Pitluck S."/>
            <person name="Peters L."/>
            <person name="Kyrpides N."/>
            <person name="Mavromatis K."/>
            <person name="Ivanova N."/>
            <person name="Ovchinnikova G."/>
            <person name="Pagani I."/>
            <person name="Daligault H."/>
            <person name="Detter J.C."/>
            <person name="Han C."/>
            <person name="Land M."/>
            <person name="Hauser L."/>
            <person name="Markowitz V."/>
            <person name="Cheng J.-F."/>
            <person name="Hugenholtz P."/>
            <person name="Woyke T."/>
            <person name="Wu D."/>
            <person name="Verbarg S."/>
            <person name="Frueling A."/>
            <person name="Brambilla E."/>
            <person name="Klenk H.-P."/>
            <person name="Eisen J.A."/>
        </authorList>
    </citation>
    <scope>NUCLEOTIDE SEQUENCE</scope>
    <source>
        <strain>DSM 1100</strain>
    </source>
</reference>
<dbReference type="Pfam" id="PF11950">
    <property type="entry name" value="DUF3467"/>
    <property type="match status" value="1"/>
</dbReference>
<dbReference type="EMBL" id="CP002691">
    <property type="protein sequence ID" value="AEE53219.1"/>
    <property type="molecule type" value="Genomic_DNA"/>
</dbReference>
<dbReference type="InterPro" id="IPR021857">
    <property type="entry name" value="DUF3467"/>
</dbReference>
<sequence length="104" mass="11670">MDDSKNNPNQINIELPEEIAEGTYSNLAIISHSHSEFVVDFVRLVPNVPKAKVKARIILTPDHAKRLMRALADNVKRYEAQFGAIDEQEQPAFPLNFSTPKAQA</sequence>
<reference evidence="1 2" key="1">
    <citation type="journal article" date="2011" name="Stand. Genomic Sci.">
        <title>Complete genome sequence of Haliscomenobacter hydrossis type strain (O).</title>
        <authorList>
            <consortium name="US DOE Joint Genome Institute (JGI-PGF)"/>
            <person name="Daligault H."/>
            <person name="Lapidus A."/>
            <person name="Zeytun A."/>
            <person name="Nolan M."/>
            <person name="Lucas S."/>
            <person name="Del Rio T.G."/>
            <person name="Tice H."/>
            <person name="Cheng J.F."/>
            <person name="Tapia R."/>
            <person name="Han C."/>
            <person name="Goodwin L."/>
            <person name="Pitluck S."/>
            <person name="Liolios K."/>
            <person name="Pagani I."/>
            <person name="Ivanova N."/>
            <person name="Huntemann M."/>
            <person name="Mavromatis K."/>
            <person name="Mikhailova N."/>
            <person name="Pati A."/>
            <person name="Chen A."/>
            <person name="Palaniappan K."/>
            <person name="Land M."/>
            <person name="Hauser L."/>
            <person name="Brambilla E.M."/>
            <person name="Rohde M."/>
            <person name="Verbarg S."/>
            <person name="Goker M."/>
            <person name="Bristow J."/>
            <person name="Eisen J.A."/>
            <person name="Markowitz V."/>
            <person name="Hugenholtz P."/>
            <person name="Kyrpides N.C."/>
            <person name="Klenk H.P."/>
            <person name="Woyke T."/>
        </authorList>
    </citation>
    <scope>NUCLEOTIDE SEQUENCE [LARGE SCALE GENOMIC DNA]</scope>
    <source>
        <strain evidence="2">ATCC 27775 / DSM 1100 / LMG 10767 / O</strain>
    </source>
</reference>
<gene>
    <name evidence="1" type="ordered locus">Halhy_5394</name>
</gene>
<proteinExistence type="predicted"/>
<dbReference type="OrthoDB" id="9813817at2"/>
<evidence type="ECO:0000313" key="2">
    <source>
        <dbReference type="Proteomes" id="UP000008461"/>
    </source>
</evidence>
<dbReference type="KEGG" id="hhy:Halhy_5394"/>
<protein>
    <recommendedName>
        <fullName evidence="3">DUF3467 domain-containing protein</fullName>
    </recommendedName>
</protein>
<dbReference type="HOGENOM" id="CLU_153689_0_0_10"/>
<accession>F4KQ15</accession>
<dbReference type="Proteomes" id="UP000008461">
    <property type="component" value="Chromosome"/>
</dbReference>
<evidence type="ECO:0000313" key="1">
    <source>
        <dbReference type="EMBL" id="AEE53219.1"/>
    </source>
</evidence>
<name>F4KQ15_HALH1</name>